<dbReference type="PANTHER" id="PTHR34001">
    <property type="entry name" value="BLL7405 PROTEIN"/>
    <property type="match status" value="1"/>
</dbReference>
<evidence type="ECO:0000313" key="7">
    <source>
        <dbReference type="EMBL" id="MBB4838555.1"/>
    </source>
</evidence>
<dbReference type="InterPro" id="IPR011250">
    <property type="entry name" value="OMP/PagP_B-barrel"/>
</dbReference>
<dbReference type="PANTHER" id="PTHR34001:SF3">
    <property type="entry name" value="BLL7405 PROTEIN"/>
    <property type="match status" value="1"/>
</dbReference>
<organism evidence="7 8">
    <name type="scientific">Sphingomonas kyeonggiensis</name>
    <dbReference type="NCBI Taxonomy" id="1268553"/>
    <lineage>
        <taxon>Bacteria</taxon>
        <taxon>Pseudomonadati</taxon>
        <taxon>Pseudomonadota</taxon>
        <taxon>Alphaproteobacteria</taxon>
        <taxon>Sphingomonadales</taxon>
        <taxon>Sphingomonadaceae</taxon>
        <taxon>Sphingomonas</taxon>
    </lineage>
</organism>
<dbReference type="Gene3D" id="2.40.160.20">
    <property type="match status" value="1"/>
</dbReference>
<protein>
    <submittedName>
        <fullName evidence="7">Outer membrane immunogenic protein</fullName>
    </submittedName>
</protein>
<evidence type="ECO:0000256" key="3">
    <source>
        <dbReference type="ARBA" id="ARBA00023136"/>
    </source>
</evidence>
<comment type="similarity">
    <text evidence="4">Belongs to the Omp25/RopB family.</text>
</comment>
<evidence type="ECO:0000256" key="1">
    <source>
        <dbReference type="ARBA" id="ARBA00004370"/>
    </source>
</evidence>
<name>A0A7W7K1B0_9SPHN</name>
<keyword evidence="8" id="KW-1185">Reference proteome</keyword>
<evidence type="ECO:0000256" key="2">
    <source>
        <dbReference type="ARBA" id="ARBA00022729"/>
    </source>
</evidence>
<gene>
    <name evidence="7" type="ORF">HNP52_001624</name>
</gene>
<feature type="chain" id="PRO_5031394825" evidence="5">
    <location>
        <begin position="24"/>
        <end position="193"/>
    </location>
</feature>
<comment type="caution">
    <text evidence="7">The sequence shown here is derived from an EMBL/GenBank/DDBJ whole genome shotgun (WGS) entry which is preliminary data.</text>
</comment>
<keyword evidence="3" id="KW-0472">Membrane</keyword>
<comment type="subcellular location">
    <subcellularLocation>
        <location evidence="1">Membrane</location>
    </subcellularLocation>
</comment>
<feature type="domain" description="Outer membrane protein beta-barrel" evidence="6">
    <location>
        <begin position="10"/>
        <end position="193"/>
    </location>
</feature>
<evidence type="ECO:0000259" key="6">
    <source>
        <dbReference type="Pfam" id="PF13505"/>
    </source>
</evidence>
<sequence>MFKKFIAPAIVLASVAVAAPAMAQDSAPFTGARVAVTGGWDRVDHRGEDGSGFVYGGTAGYDVAVGDLRLAPEAEVTGTTQKSCFTQASGRLCERGDRDFYVGGRIGYVAAPRVLVYGKAGYTNARFGDRLTSTNAGAATAIESHDDRSGFRLGAGVEYDVTRQFFLTSEYRYSNYSGGFSRNQVLGGVGFRF</sequence>
<dbReference type="InterPro" id="IPR006315">
    <property type="entry name" value="OM_autotransptr_brl_dom"/>
</dbReference>
<proteinExistence type="inferred from homology"/>
<dbReference type="NCBIfam" id="TIGR01414">
    <property type="entry name" value="autotrans_barl"/>
    <property type="match status" value="1"/>
</dbReference>
<evidence type="ECO:0000256" key="4">
    <source>
        <dbReference type="ARBA" id="ARBA00038306"/>
    </source>
</evidence>
<dbReference type="SUPFAM" id="SSF56925">
    <property type="entry name" value="OMPA-like"/>
    <property type="match status" value="1"/>
</dbReference>
<dbReference type="EMBL" id="JACHLN010000002">
    <property type="protein sequence ID" value="MBB4838555.1"/>
    <property type="molecule type" value="Genomic_DNA"/>
</dbReference>
<dbReference type="InterPro" id="IPR051692">
    <property type="entry name" value="OMP-like"/>
</dbReference>
<dbReference type="Pfam" id="PF13505">
    <property type="entry name" value="OMP_b-brl"/>
    <property type="match status" value="1"/>
</dbReference>
<dbReference type="GO" id="GO:0019867">
    <property type="term" value="C:outer membrane"/>
    <property type="evidence" value="ECO:0007669"/>
    <property type="project" value="InterPro"/>
</dbReference>
<keyword evidence="2 5" id="KW-0732">Signal</keyword>
<dbReference type="InterPro" id="IPR027385">
    <property type="entry name" value="Beta-barrel_OMP"/>
</dbReference>
<dbReference type="Proteomes" id="UP000575241">
    <property type="component" value="Unassembled WGS sequence"/>
</dbReference>
<dbReference type="AlphaFoldDB" id="A0A7W7K1B0"/>
<dbReference type="RefSeq" id="WP_184165256.1">
    <property type="nucleotide sequence ID" value="NZ_JACHLN010000002.1"/>
</dbReference>
<reference evidence="7 8" key="1">
    <citation type="submission" date="2020-08" db="EMBL/GenBank/DDBJ databases">
        <title>Functional genomics of gut bacteria from endangered species of beetles.</title>
        <authorList>
            <person name="Carlos-Shanley C."/>
        </authorList>
    </citation>
    <scope>NUCLEOTIDE SEQUENCE [LARGE SCALE GENOMIC DNA]</scope>
    <source>
        <strain evidence="7 8">S00224</strain>
    </source>
</reference>
<feature type="signal peptide" evidence="5">
    <location>
        <begin position="1"/>
        <end position="23"/>
    </location>
</feature>
<evidence type="ECO:0000313" key="8">
    <source>
        <dbReference type="Proteomes" id="UP000575241"/>
    </source>
</evidence>
<evidence type="ECO:0000256" key="5">
    <source>
        <dbReference type="SAM" id="SignalP"/>
    </source>
</evidence>
<accession>A0A7W7K1B0</accession>